<sequence>MNLGQRMSVVKVLPDSFPPSSTGNIGHVKKRYVNLRQLLQQTLHEMSVVLSDVGHDSVRQTICVVPETQHGTRHFVVIRMNAFAFYGTRTMLGLALTRNGSQHSLMHGSFVRKWRNNFFVGV</sequence>
<proteinExistence type="predicted"/>
<protein>
    <submittedName>
        <fullName evidence="1">Uncharacterized protein</fullName>
    </submittedName>
</protein>
<evidence type="ECO:0000313" key="2">
    <source>
        <dbReference type="Proteomes" id="UP000499080"/>
    </source>
</evidence>
<gene>
    <name evidence="1" type="ORF">AVEN_27795_1</name>
</gene>
<accession>A0A4Y2ELI4</accession>
<dbReference type="Proteomes" id="UP000499080">
    <property type="component" value="Unassembled WGS sequence"/>
</dbReference>
<dbReference type="EMBL" id="BGPR01000629">
    <property type="protein sequence ID" value="GBM29179.1"/>
    <property type="molecule type" value="Genomic_DNA"/>
</dbReference>
<keyword evidence="2" id="KW-1185">Reference proteome</keyword>
<evidence type="ECO:0000313" key="1">
    <source>
        <dbReference type="EMBL" id="GBM29179.1"/>
    </source>
</evidence>
<reference evidence="1 2" key="1">
    <citation type="journal article" date="2019" name="Sci. Rep.">
        <title>Orb-weaving spider Araneus ventricosus genome elucidates the spidroin gene catalogue.</title>
        <authorList>
            <person name="Kono N."/>
            <person name="Nakamura H."/>
            <person name="Ohtoshi R."/>
            <person name="Moran D.A.P."/>
            <person name="Shinohara A."/>
            <person name="Yoshida Y."/>
            <person name="Fujiwara M."/>
            <person name="Mori M."/>
            <person name="Tomita M."/>
            <person name="Arakawa K."/>
        </authorList>
    </citation>
    <scope>NUCLEOTIDE SEQUENCE [LARGE SCALE GENOMIC DNA]</scope>
</reference>
<name>A0A4Y2ELI4_ARAVE</name>
<organism evidence="1 2">
    <name type="scientific">Araneus ventricosus</name>
    <name type="common">Orbweaver spider</name>
    <name type="synonym">Epeira ventricosa</name>
    <dbReference type="NCBI Taxonomy" id="182803"/>
    <lineage>
        <taxon>Eukaryota</taxon>
        <taxon>Metazoa</taxon>
        <taxon>Ecdysozoa</taxon>
        <taxon>Arthropoda</taxon>
        <taxon>Chelicerata</taxon>
        <taxon>Arachnida</taxon>
        <taxon>Araneae</taxon>
        <taxon>Araneomorphae</taxon>
        <taxon>Entelegynae</taxon>
        <taxon>Araneoidea</taxon>
        <taxon>Araneidae</taxon>
        <taxon>Araneus</taxon>
    </lineage>
</organism>
<dbReference type="AlphaFoldDB" id="A0A4Y2ELI4"/>
<comment type="caution">
    <text evidence="1">The sequence shown here is derived from an EMBL/GenBank/DDBJ whole genome shotgun (WGS) entry which is preliminary data.</text>
</comment>